<dbReference type="EMBL" id="KL198170">
    <property type="protein sequence ID" value="KDQ05931.1"/>
    <property type="molecule type" value="Genomic_DNA"/>
</dbReference>
<dbReference type="Proteomes" id="UP000027195">
    <property type="component" value="Unassembled WGS sequence"/>
</dbReference>
<organism evidence="1 2">
    <name type="scientific">Botryobasidium botryosum (strain FD-172 SS1)</name>
    <dbReference type="NCBI Taxonomy" id="930990"/>
    <lineage>
        <taxon>Eukaryota</taxon>
        <taxon>Fungi</taxon>
        <taxon>Dikarya</taxon>
        <taxon>Basidiomycota</taxon>
        <taxon>Agaricomycotina</taxon>
        <taxon>Agaricomycetes</taxon>
        <taxon>Cantharellales</taxon>
        <taxon>Botryobasidiaceae</taxon>
        <taxon>Botryobasidium</taxon>
    </lineage>
</organism>
<accession>A0A067M2Y5</accession>
<evidence type="ECO:0000313" key="1">
    <source>
        <dbReference type="EMBL" id="KDQ05931.1"/>
    </source>
</evidence>
<dbReference type="HOGENOM" id="CLU_1610486_0_0_1"/>
<keyword evidence="2" id="KW-1185">Reference proteome</keyword>
<dbReference type="InParanoid" id="A0A067M2Y5"/>
<sequence length="165" mass="17906">MLAIAHCRLLTPSVPLNHTPLTDIFVSSHQCPLLPSSFYHHPLSPSPLPSLTIVLISILAQRRPHFYRHCFPRSPPAALSPLLVFALAPRRYCPPPPSLSLIVIPSQALILTLVTAALAHHCPLSPLPSDDVALSRRYNCTLSLLALVLTRTAAGTPPLSTSDRL</sequence>
<reference evidence="2" key="1">
    <citation type="journal article" date="2014" name="Proc. Natl. Acad. Sci. U.S.A.">
        <title>Extensive sampling of basidiomycete genomes demonstrates inadequacy of the white-rot/brown-rot paradigm for wood decay fungi.</title>
        <authorList>
            <person name="Riley R."/>
            <person name="Salamov A.A."/>
            <person name="Brown D.W."/>
            <person name="Nagy L.G."/>
            <person name="Floudas D."/>
            <person name="Held B.W."/>
            <person name="Levasseur A."/>
            <person name="Lombard V."/>
            <person name="Morin E."/>
            <person name="Otillar R."/>
            <person name="Lindquist E.A."/>
            <person name="Sun H."/>
            <person name="LaButti K.M."/>
            <person name="Schmutz J."/>
            <person name="Jabbour D."/>
            <person name="Luo H."/>
            <person name="Baker S.E."/>
            <person name="Pisabarro A.G."/>
            <person name="Walton J.D."/>
            <person name="Blanchette R.A."/>
            <person name="Henrissat B."/>
            <person name="Martin F."/>
            <person name="Cullen D."/>
            <person name="Hibbett D.S."/>
            <person name="Grigoriev I.V."/>
        </authorList>
    </citation>
    <scope>NUCLEOTIDE SEQUENCE [LARGE SCALE GENOMIC DNA]</scope>
    <source>
        <strain evidence="2">FD-172 SS1</strain>
    </source>
</reference>
<name>A0A067M2Y5_BOTB1</name>
<proteinExistence type="predicted"/>
<dbReference type="AlphaFoldDB" id="A0A067M2Y5"/>
<evidence type="ECO:0000313" key="2">
    <source>
        <dbReference type="Proteomes" id="UP000027195"/>
    </source>
</evidence>
<gene>
    <name evidence="1" type="ORF">BOTBODRAFT_182080</name>
</gene>
<protein>
    <submittedName>
        <fullName evidence="1">Uncharacterized protein</fullName>
    </submittedName>
</protein>